<evidence type="ECO:0000256" key="1">
    <source>
        <dbReference type="ARBA" id="ARBA00023125"/>
    </source>
</evidence>
<dbReference type="PROSITE" id="PS50977">
    <property type="entry name" value="HTH_TETR_2"/>
    <property type="match status" value="1"/>
</dbReference>
<comment type="caution">
    <text evidence="4">The sequence shown here is derived from an EMBL/GenBank/DDBJ whole genome shotgun (WGS) entry which is preliminary data.</text>
</comment>
<name>A0A844ANG5_9RHOB</name>
<dbReference type="Pfam" id="PF00440">
    <property type="entry name" value="TetR_N"/>
    <property type="match status" value="1"/>
</dbReference>
<dbReference type="GO" id="GO:0003677">
    <property type="term" value="F:DNA binding"/>
    <property type="evidence" value="ECO:0007669"/>
    <property type="project" value="UniProtKB-UniRule"/>
</dbReference>
<dbReference type="Gene3D" id="1.10.357.10">
    <property type="entry name" value="Tetracycline Repressor, domain 2"/>
    <property type="match status" value="1"/>
</dbReference>
<evidence type="ECO:0000313" key="5">
    <source>
        <dbReference type="Proteomes" id="UP000436694"/>
    </source>
</evidence>
<dbReference type="EMBL" id="WIXK01000009">
    <property type="protein sequence ID" value="MQY43919.1"/>
    <property type="molecule type" value="Genomic_DNA"/>
</dbReference>
<dbReference type="SUPFAM" id="SSF46689">
    <property type="entry name" value="Homeodomain-like"/>
    <property type="match status" value="1"/>
</dbReference>
<organism evidence="4 5">
    <name type="scientific">Tritonibacter aquimaris</name>
    <dbReference type="NCBI Taxonomy" id="2663379"/>
    <lineage>
        <taxon>Bacteria</taxon>
        <taxon>Pseudomonadati</taxon>
        <taxon>Pseudomonadota</taxon>
        <taxon>Alphaproteobacteria</taxon>
        <taxon>Rhodobacterales</taxon>
        <taxon>Paracoccaceae</taxon>
        <taxon>Tritonibacter</taxon>
    </lineage>
</organism>
<keyword evidence="5" id="KW-1185">Reference proteome</keyword>
<reference evidence="4 5" key="1">
    <citation type="submission" date="2019-10" db="EMBL/GenBank/DDBJ databases">
        <title>Epibacterium sp. nov., isolated from seawater.</title>
        <authorList>
            <person name="Zhang X."/>
            <person name="Li N."/>
        </authorList>
    </citation>
    <scope>NUCLEOTIDE SEQUENCE [LARGE SCALE GENOMIC DNA]</scope>
    <source>
        <strain evidence="4 5">SM1969</strain>
    </source>
</reference>
<dbReference type="InterPro" id="IPR009057">
    <property type="entry name" value="Homeodomain-like_sf"/>
</dbReference>
<feature type="domain" description="HTH tetR-type" evidence="3">
    <location>
        <begin position="1"/>
        <end position="48"/>
    </location>
</feature>
<dbReference type="InterPro" id="IPR001647">
    <property type="entry name" value="HTH_TetR"/>
</dbReference>
<evidence type="ECO:0000313" key="4">
    <source>
        <dbReference type="EMBL" id="MQY43919.1"/>
    </source>
</evidence>
<sequence>MLAAGPAHQITTIHIAERAVISIGSLYRFFPNKEAIFYELFRLWLEQTLETLDSVQENLSEDATQQDCVEAFLTALTQPGLNSLQNWKLRLAMGTTPELVELEEKHLREVLVRVNALQQRFGTPPPPDMAPEVMVMQNEITVRCLYTMAYLEQSPNRDHMFQLAKKLLLLIYDFPRWDGLEPH</sequence>
<dbReference type="Proteomes" id="UP000436694">
    <property type="component" value="Unassembled WGS sequence"/>
</dbReference>
<accession>A0A844ANG5</accession>
<proteinExistence type="predicted"/>
<protein>
    <submittedName>
        <fullName evidence="4">TetR family transcriptional regulator</fullName>
    </submittedName>
</protein>
<evidence type="ECO:0000256" key="2">
    <source>
        <dbReference type="PROSITE-ProRule" id="PRU00335"/>
    </source>
</evidence>
<gene>
    <name evidence="4" type="ORF">GG681_14830</name>
</gene>
<dbReference type="AlphaFoldDB" id="A0A844ANG5"/>
<keyword evidence="1 2" id="KW-0238">DNA-binding</keyword>
<evidence type="ECO:0000259" key="3">
    <source>
        <dbReference type="PROSITE" id="PS50977"/>
    </source>
</evidence>
<feature type="DNA-binding region" description="H-T-H motif" evidence="2">
    <location>
        <begin position="11"/>
        <end position="30"/>
    </location>
</feature>